<protein>
    <submittedName>
        <fullName evidence="1">Uncharacterized protein</fullName>
    </submittedName>
</protein>
<name>A0A4R7ZE50_9ACTN</name>
<reference evidence="1 2" key="1">
    <citation type="submission" date="2019-03" db="EMBL/GenBank/DDBJ databases">
        <title>Genomic Encyclopedia of Type Strains, Phase III (KMG-III): the genomes of soil and plant-associated and newly described type strains.</title>
        <authorList>
            <person name="Whitman W."/>
        </authorList>
    </citation>
    <scope>NUCLEOTIDE SEQUENCE [LARGE SCALE GENOMIC DNA]</scope>
    <source>
        <strain evidence="1 2">VKM Ac-2570</strain>
    </source>
</reference>
<accession>A0A4R7ZE50</accession>
<evidence type="ECO:0000313" key="1">
    <source>
        <dbReference type="EMBL" id="TDW15512.1"/>
    </source>
</evidence>
<sequence>MIASAAIVVAICVGVGLMLRSPGDPSTTREGDAFGTADGSYEIGIPTAHVNDDVWYFAPAITNHSSKKLTLEDVRPGTLPDGISFVEARLFDKEAFAAGVPMSWDTSGGSAADDPSSKPSTDVRGYTLLPGQTLPDQKIVYLHIRVTSAKRPLMSDGVKFIYQQSGKRYSQTLNANLTIAPASSKR</sequence>
<keyword evidence="2" id="KW-1185">Reference proteome</keyword>
<proteinExistence type="predicted"/>
<dbReference type="AlphaFoldDB" id="A0A4R7ZE50"/>
<gene>
    <name evidence="1" type="ORF">EV650_6995</name>
</gene>
<organism evidence="1 2">
    <name type="scientific">Kribbella kalugense</name>
    <dbReference type="NCBI Taxonomy" id="2512221"/>
    <lineage>
        <taxon>Bacteria</taxon>
        <taxon>Bacillati</taxon>
        <taxon>Actinomycetota</taxon>
        <taxon>Actinomycetes</taxon>
        <taxon>Propionibacteriales</taxon>
        <taxon>Kribbellaceae</taxon>
        <taxon>Kribbella</taxon>
    </lineage>
</organism>
<evidence type="ECO:0000313" key="2">
    <source>
        <dbReference type="Proteomes" id="UP000295447"/>
    </source>
</evidence>
<comment type="caution">
    <text evidence="1">The sequence shown here is derived from an EMBL/GenBank/DDBJ whole genome shotgun (WGS) entry which is preliminary data.</text>
</comment>
<dbReference type="EMBL" id="SODF01000003">
    <property type="protein sequence ID" value="TDW15512.1"/>
    <property type="molecule type" value="Genomic_DNA"/>
</dbReference>
<dbReference type="Proteomes" id="UP000295447">
    <property type="component" value="Unassembled WGS sequence"/>
</dbReference>